<protein>
    <submittedName>
        <fullName evidence="1">Uncharacterized protein</fullName>
    </submittedName>
</protein>
<dbReference type="EMBL" id="QVTE01000040">
    <property type="protein sequence ID" value="RFU67657.1"/>
    <property type="molecule type" value="Genomic_DNA"/>
</dbReference>
<accession>A0A372LLC0</accession>
<name>A0A372LLC0_9BACI</name>
<comment type="caution">
    <text evidence="1">The sequence shown here is derived from an EMBL/GenBank/DDBJ whole genome shotgun (WGS) entry which is preliminary data.</text>
</comment>
<organism evidence="1 2">
    <name type="scientific">Peribacillus saganii</name>
    <dbReference type="NCBI Taxonomy" id="2303992"/>
    <lineage>
        <taxon>Bacteria</taxon>
        <taxon>Bacillati</taxon>
        <taxon>Bacillota</taxon>
        <taxon>Bacilli</taxon>
        <taxon>Bacillales</taxon>
        <taxon>Bacillaceae</taxon>
        <taxon>Peribacillus</taxon>
    </lineage>
</organism>
<sequence>MSRTLELDICTYYEGYFLTLIKQKCQHPGWRFQFIEGQKDLAGLKPAKNTCSFSGKLPVALFFELQALYTVFAG</sequence>
<dbReference type="Proteomes" id="UP000264541">
    <property type="component" value="Unassembled WGS sequence"/>
</dbReference>
<evidence type="ECO:0000313" key="1">
    <source>
        <dbReference type="EMBL" id="RFU67657.1"/>
    </source>
</evidence>
<proteinExistence type="predicted"/>
<evidence type="ECO:0000313" key="2">
    <source>
        <dbReference type="Proteomes" id="UP000264541"/>
    </source>
</evidence>
<keyword evidence="2" id="KW-1185">Reference proteome</keyword>
<reference evidence="1 2" key="1">
    <citation type="submission" date="2018-08" db="EMBL/GenBank/DDBJ databases">
        <title>Bacillus chawlae sp. nov., Bacillus glennii sp. nov., and Bacillus saganii sp. nov. Isolated from the Vehicle Assembly Building at Kennedy Space Center where the Viking Spacecraft were Assembled.</title>
        <authorList>
            <person name="Seuylemezian A."/>
            <person name="Vaishampayan P."/>
        </authorList>
    </citation>
    <scope>NUCLEOTIDE SEQUENCE [LARGE SCALE GENOMIC DNA]</scope>
    <source>
        <strain evidence="1 2">V47-23a</strain>
    </source>
</reference>
<gene>
    <name evidence="1" type="ORF">D0469_14015</name>
</gene>
<dbReference type="AlphaFoldDB" id="A0A372LLC0"/>